<dbReference type="EMBL" id="VUNM01000001">
    <property type="protein sequence ID" value="MST88176.1"/>
    <property type="molecule type" value="Genomic_DNA"/>
</dbReference>
<dbReference type="InterPro" id="IPR004185">
    <property type="entry name" value="Glyco_hydro_13_lg-like_dom"/>
</dbReference>
<dbReference type="Pfam" id="PF00128">
    <property type="entry name" value="Alpha-amylase"/>
    <property type="match status" value="1"/>
</dbReference>
<dbReference type="SUPFAM" id="SSF81296">
    <property type="entry name" value="E set domains"/>
    <property type="match status" value="1"/>
</dbReference>
<dbReference type="GO" id="GO:0004553">
    <property type="term" value="F:hydrolase activity, hydrolyzing O-glycosyl compounds"/>
    <property type="evidence" value="ECO:0007669"/>
    <property type="project" value="InterPro"/>
</dbReference>
<dbReference type="GO" id="GO:0005975">
    <property type="term" value="P:carbohydrate metabolic process"/>
    <property type="evidence" value="ECO:0007669"/>
    <property type="project" value="InterPro"/>
</dbReference>
<proteinExistence type="predicted"/>
<evidence type="ECO:0000259" key="2">
    <source>
        <dbReference type="Pfam" id="PF02903"/>
    </source>
</evidence>
<dbReference type="InterPro" id="IPR006047">
    <property type="entry name" value="GH13_cat_dom"/>
</dbReference>
<evidence type="ECO:0008006" key="5">
    <source>
        <dbReference type="Google" id="ProtNLM"/>
    </source>
</evidence>
<comment type="caution">
    <text evidence="3">The sequence shown here is derived from an EMBL/GenBank/DDBJ whole genome shotgun (WGS) entry which is preliminary data.</text>
</comment>
<dbReference type="InterPro" id="IPR017853">
    <property type="entry name" value="GH"/>
</dbReference>
<evidence type="ECO:0000313" key="3">
    <source>
        <dbReference type="EMBL" id="MST88176.1"/>
    </source>
</evidence>
<organism evidence="3 4">
    <name type="scientific">Sharpea porci</name>
    <dbReference type="NCBI Taxonomy" id="2652286"/>
    <lineage>
        <taxon>Bacteria</taxon>
        <taxon>Bacillati</taxon>
        <taxon>Bacillota</taxon>
        <taxon>Erysipelotrichia</taxon>
        <taxon>Erysipelotrichales</taxon>
        <taxon>Coprobacillaceae</taxon>
        <taxon>Sharpea</taxon>
    </lineage>
</organism>
<dbReference type="Pfam" id="PF02903">
    <property type="entry name" value="Alpha-amylase_N"/>
    <property type="match status" value="1"/>
</dbReference>
<dbReference type="RefSeq" id="WP_154514117.1">
    <property type="nucleotide sequence ID" value="NZ_VUNM01000001.1"/>
</dbReference>
<keyword evidence="4" id="KW-1185">Reference proteome</keyword>
<dbReference type="AlphaFoldDB" id="A0A844FRG8"/>
<gene>
    <name evidence="3" type="ORF">FYJ79_00945</name>
</gene>
<accession>A0A844FRG8</accession>
<dbReference type="CDD" id="cd02857">
    <property type="entry name" value="E_set_CDase_PDE_N"/>
    <property type="match status" value="1"/>
</dbReference>
<feature type="domain" description="Glycosyl hydrolase family 13 catalytic" evidence="1">
    <location>
        <begin position="153"/>
        <end position="251"/>
    </location>
</feature>
<sequence>MHTNEIIHINGRYHKTDCDLIDDKHVAIRIKTGKDIRRVEVVYNDPYIRLNTQEGLYWPFHIAEMKQTGNTYTNNYYTAIIPCDLHRLKYYFKIYSDTECVQYSETGFTTDYNHDDLAMFFMPYITESNIFTPPSWINDIVWYQILPIRFNKNIKGIIDKLDYLHDLGINGMYINPIYKAKSYHKYDVTDYARVDDDLGNEEDFENLCKKAHDLGMKVMLDISLTRCSDLNPMFQDVIEKHKKSPYFDMFKVLETEDGQLEYETFRMIRSMPRKL</sequence>
<evidence type="ECO:0000259" key="1">
    <source>
        <dbReference type="Pfam" id="PF00128"/>
    </source>
</evidence>
<dbReference type="Gene3D" id="2.60.40.10">
    <property type="entry name" value="Immunoglobulins"/>
    <property type="match status" value="1"/>
</dbReference>
<protein>
    <recommendedName>
        <fullName evidence="5">Neopullulanase</fullName>
    </recommendedName>
</protein>
<dbReference type="Proteomes" id="UP000442619">
    <property type="component" value="Unassembled WGS sequence"/>
</dbReference>
<feature type="domain" description="Glycoside hydrolase family 13 N-terminal Ig-like" evidence="2">
    <location>
        <begin position="12"/>
        <end position="125"/>
    </location>
</feature>
<dbReference type="InterPro" id="IPR014756">
    <property type="entry name" value="Ig_E-set"/>
</dbReference>
<dbReference type="Gene3D" id="3.20.20.80">
    <property type="entry name" value="Glycosidases"/>
    <property type="match status" value="1"/>
</dbReference>
<dbReference type="PANTHER" id="PTHR10357">
    <property type="entry name" value="ALPHA-AMYLASE FAMILY MEMBER"/>
    <property type="match status" value="1"/>
</dbReference>
<dbReference type="SUPFAM" id="SSF51445">
    <property type="entry name" value="(Trans)glycosidases"/>
    <property type="match status" value="1"/>
</dbReference>
<name>A0A844FRG8_9FIRM</name>
<dbReference type="InterPro" id="IPR013783">
    <property type="entry name" value="Ig-like_fold"/>
</dbReference>
<reference evidence="3 4" key="1">
    <citation type="submission" date="2019-08" db="EMBL/GenBank/DDBJ databases">
        <title>In-depth cultivation of the pig gut microbiome towards novel bacterial diversity and tailored functional studies.</title>
        <authorList>
            <person name="Wylensek D."/>
            <person name="Hitch T.C.A."/>
            <person name="Clavel T."/>
        </authorList>
    </citation>
    <scope>NUCLEOTIDE SEQUENCE [LARGE SCALE GENOMIC DNA]</scope>
    <source>
        <strain evidence="3 4">CA-Schmier-601-WT-3</strain>
    </source>
</reference>
<evidence type="ECO:0000313" key="4">
    <source>
        <dbReference type="Proteomes" id="UP000442619"/>
    </source>
</evidence>